<evidence type="ECO:0000313" key="2">
    <source>
        <dbReference type="EMBL" id="RDX43710.1"/>
    </source>
</evidence>
<feature type="region of interest" description="Disordered" evidence="1">
    <location>
        <begin position="1"/>
        <end position="71"/>
    </location>
</feature>
<reference evidence="2 3" key="1">
    <citation type="journal article" date="2018" name="Biotechnol. Biofuels">
        <title>Integrative visual omics of the white-rot fungus Polyporus brumalis exposes the biotechnological potential of its oxidative enzymes for delignifying raw plant biomass.</title>
        <authorList>
            <person name="Miyauchi S."/>
            <person name="Rancon A."/>
            <person name="Drula E."/>
            <person name="Hage H."/>
            <person name="Chaduli D."/>
            <person name="Favel A."/>
            <person name="Grisel S."/>
            <person name="Henrissat B."/>
            <person name="Herpoel-Gimbert I."/>
            <person name="Ruiz-Duenas F.J."/>
            <person name="Chevret D."/>
            <person name="Hainaut M."/>
            <person name="Lin J."/>
            <person name="Wang M."/>
            <person name="Pangilinan J."/>
            <person name="Lipzen A."/>
            <person name="Lesage-Meessen L."/>
            <person name="Navarro D."/>
            <person name="Riley R."/>
            <person name="Grigoriev I.V."/>
            <person name="Zhou S."/>
            <person name="Raouche S."/>
            <person name="Rosso M.N."/>
        </authorList>
    </citation>
    <scope>NUCLEOTIDE SEQUENCE [LARGE SCALE GENOMIC DNA]</scope>
    <source>
        <strain evidence="2 3">BRFM 1820</strain>
    </source>
</reference>
<keyword evidence="3" id="KW-1185">Reference proteome</keyword>
<organism evidence="2 3">
    <name type="scientific">Lentinus brumalis</name>
    <dbReference type="NCBI Taxonomy" id="2498619"/>
    <lineage>
        <taxon>Eukaryota</taxon>
        <taxon>Fungi</taxon>
        <taxon>Dikarya</taxon>
        <taxon>Basidiomycota</taxon>
        <taxon>Agaricomycotina</taxon>
        <taxon>Agaricomycetes</taxon>
        <taxon>Polyporales</taxon>
        <taxon>Polyporaceae</taxon>
        <taxon>Lentinus</taxon>
    </lineage>
</organism>
<evidence type="ECO:0000256" key="1">
    <source>
        <dbReference type="SAM" id="MobiDB-lite"/>
    </source>
</evidence>
<dbReference type="AlphaFoldDB" id="A0A371CTX4"/>
<name>A0A371CTX4_9APHY</name>
<sequence>MARASHRGPGGSYERSSSMRAARQPVTPTAATTSSVDSKNGSGGFRAPSAPQNSARSPASFAPLLAGDRPNLRLDSRGVIHGQRAWTEGTGVHMYPVRI</sequence>
<gene>
    <name evidence="2" type="ORF">OH76DRAFT_1487636</name>
</gene>
<accession>A0A371CTX4</accession>
<dbReference type="Proteomes" id="UP000256964">
    <property type="component" value="Unassembled WGS sequence"/>
</dbReference>
<feature type="compositionally biased region" description="Polar residues" evidence="1">
    <location>
        <begin position="26"/>
        <end position="40"/>
    </location>
</feature>
<protein>
    <submittedName>
        <fullName evidence="2">Uncharacterized protein</fullName>
    </submittedName>
</protein>
<proteinExistence type="predicted"/>
<evidence type="ECO:0000313" key="3">
    <source>
        <dbReference type="Proteomes" id="UP000256964"/>
    </source>
</evidence>
<dbReference type="EMBL" id="KZ857460">
    <property type="protein sequence ID" value="RDX43710.1"/>
    <property type="molecule type" value="Genomic_DNA"/>
</dbReference>